<evidence type="ECO:0000313" key="3">
    <source>
        <dbReference type="EMBL" id="MBI5248414.1"/>
    </source>
</evidence>
<comment type="caution">
    <text evidence="3">The sequence shown here is derived from an EMBL/GenBank/DDBJ whole genome shotgun (WGS) entry which is preliminary data.</text>
</comment>
<dbReference type="PANTHER" id="PTHR46797:SF2">
    <property type="entry name" value="TRANSCRIPTIONAL REGULATOR"/>
    <property type="match status" value="1"/>
</dbReference>
<dbReference type="SUPFAM" id="SSF51182">
    <property type="entry name" value="RmlC-like cupins"/>
    <property type="match status" value="1"/>
</dbReference>
<dbReference type="Gene3D" id="2.60.120.10">
    <property type="entry name" value="Jelly Rolls"/>
    <property type="match status" value="1"/>
</dbReference>
<sequence>MVASRPGKQRVASGVSQLDRLLGGLFIGDNVVWHDDAGSLASVFCLNFIQASQSQNKPIIYVTFDRSPRNLLEKLGPLAEYPALTILDCFTWGKGAGSEIFLRFYYESRPEWPCRIVRVDEPRQASQVMDALYGIHSSMIGDVRFVFESITGMQELWGGEEHILNFYTHSCPRLYELNTIAYWILEKNAHSSRLRAHINQIAQVAIELSIKRGTTSLTILKAEKRSLDNMHRPFNYWTKDLTVVFEDEKRSSGKIELGLRLKEVRTKRGLSQTELAKLVGVTPSTISQVESNLIYPSLPALVKMAEVLSVEVSSFFQARTDVAKRLVFSATDAIEIKLSDMPEAMIFSKLLTPVDFDAKGEPYLIEIAPEAKLPSHFFIHKGEEIGYVLSGRLQMTVEKAVYKLRAGDVVYLASEMPTNWSNPGPGVAKLLWIKIR</sequence>
<dbReference type="InterPro" id="IPR014710">
    <property type="entry name" value="RmlC-like_jellyroll"/>
</dbReference>
<feature type="domain" description="HTH cro/C1-type" evidence="2">
    <location>
        <begin position="261"/>
        <end position="315"/>
    </location>
</feature>
<dbReference type="EMBL" id="JACRDE010000088">
    <property type="protein sequence ID" value="MBI5248414.1"/>
    <property type="molecule type" value="Genomic_DNA"/>
</dbReference>
<dbReference type="Proteomes" id="UP000807825">
    <property type="component" value="Unassembled WGS sequence"/>
</dbReference>
<protein>
    <submittedName>
        <fullName evidence="3">Helix-turn-helix domain-containing protein</fullName>
    </submittedName>
</protein>
<dbReference type="CDD" id="cd00093">
    <property type="entry name" value="HTH_XRE"/>
    <property type="match status" value="1"/>
</dbReference>
<dbReference type="SUPFAM" id="SSF47413">
    <property type="entry name" value="lambda repressor-like DNA-binding domains"/>
    <property type="match status" value="1"/>
</dbReference>
<dbReference type="Gene3D" id="1.10.260.40">
    <property type="entry name" value="lambda repressor-like DNA-binding domains"/>
    <property type="match status" value="1"/>
</dbReference>
<dbReference type="GO" id="GO:0003677">
    <property type="term" value="F:DNA binding"/>
    <property type="evidence" value="ECO:0007669"/>
    <property type="project" value="UniProtKB-KW"/>
</dbReference>
<dbReference type="GO" id="GO:0005829">
    <property type="term" value="C:cytosol"/>
    <property type="evidence" value="ECO:0007669"/>
    <property type="project" value="TreeGrafter"/>
</dbReference>
<dbReference type="PROSITE" id="PS50943">
    <property type="entry name" value="HTH_CROC1"/>
    <property type="match status" value="1"/>
</dbReference>
<organism evidence="3 4">
    <name type="scientific">Desulfomonile tiedjei</name>
    <dbReference type="NCBI Taxonomy" id="2358"/>
    <lineage>
        <taxon>Bacteria</taxon>
        <taxon>Pseudomonadati</taxon>
        <taxon>Thermodesulfobacteriota</taxon>
        <taxon>Desulfomonilia</taxon>
        <taxon>Desulfomonilales</taxon>
        <taxon>Desulfomonilaceae</taxon>
        <taxon>Desulfomonile</taxon>
    </lineage>
</organism>
<reference evidence="3" key="1">
    <citation type="submission" date="2020-07" db="EMBL/GenBank/DDBJ databases">
        <title>Huge and variable diversity of episymbiotic CPR bacteria and DPANN archaea in groundwater ecosystems.</title>
        <authorList>
            <person name="He C.Y."/>
            <person name="Keren R."/>
            <person name="Whittaker M."/>
            <person name="Farag I.F."/>
            <person name="Doudna J."/>
            <person name="Cate J.H.D."/>
            <person name="Banfield J.F."/>
        </authorList>
    </citation>
    <scope>NUCLEOTIDE SEQUENCE</scope>
    <source>
        <strain evidence="3">NC_groundwater_1664_Pr3_B-0.1um_52_9</strain>
    </source>
</reference>
<proteinExistence type="predicted"/>
<dbReference type="PANTHER" id="PTHR46797">
    <property type="entry name" value="HTH-TYPE TRANSCRIPTIONAL REGULATOR"/>
    <property type="match status" value="1"/>
</dbReference>
<dbReference type="SMART" id="SM00530">
    <property type="entry name" value="HTH_XRE"/>
    <property type="match status" value="1"/>
</dbReference>
<dbReference type="AlphaFoldDB" id="A0A9D6Z249"/>
<dbReference type="Gene3D" id="3.40.50.300">
    <property type="entry name" value="P-loop containing nucleotide triphosphate hydrolases"/>
    <property type="match status" value="1"/>
</dbReference>
<evidence type="ECO:0000313" key="4">
    <source>
        <dbReference type="Proteomes" id="UP000807825"/>
    </source>
</evidence>
<dbReference type="InterPro" id="IPR050807">
    <property type="entry name" value="TransReg_Diox_bact_type"/>
</dbReference>
<dbReference type="InterPro" id="IPR011051">
    <property type="entry name" value="RmlC_Cupin_sf"/>
</dbReference>
<dbReference type="Pfam" id="PF01381">
    <property type="entry name" value="HTH_3"/>
    <property type="match status" value="1"/>
</dbReference>
<dbReference type="InterPro" id="IPR010982">
    <property type="entry name" value="Lambda_DNA-bd_dom_sf"/>
</dbReference>
<dbReference type="InterPro" id="IPR013096">
    <property type="entry name" value="Cupin_2"/>
</dbReference>
<evidence type="ECO:0000256" key="1">
    <source>
        <dbReference type="ARBA" id="ARBA00023125"/>
    </source>
</evidence>
<evidence type="ECO:0000259" key="2">
    <source>
        <dbReference type="PROSITE" id="PS50943"/>
    </source>
</evidence>
<dbReference type="SUPFAM" id="SSF52540">
    <property type="entry name" value="P-loop containing nucleoside triphosphate hydrolases"/>
    <property type="match status" value="1"/>
</dbReference>
<dbReference type="InterPro" id="IPR001387">
    <property type="entry name" value="Cro/C1-type_HTH"/>
</dbReference>
<dbReference type="InterPro" id="IPR027417">
    <property type="entry name" value="P-loop_NTPase"/>
</dbReference>
<dbReference type="GO" id="GO:0003700">
    <property type="term" value="F:DNA-binding transcription factor activity"/>
    <property type="evidence" value="ECO:0007669"/>
    <property type="project" value="TreeGrafter"/>
</dbReference>
<gene>
    <name evidence="3" type="ORF">HY912_02870</name>
</gene>
<dbReference type="Pfam" id="PF07883">
    <property type="entry name" value="Cupin_2"/>
    <property type="match status" value="1"/>
</dbReference>
<dbReference type="CDD" id="cd02209">
    <property type="entry name" value="cupin_XRE_C"/>
    <property type="match status" value="1"/>
</dbReference>
<keyword evidence="1" id="KW-0238">DNA-binding</keyword>
<accession>A0A9D6Z249</accession>
<name>A0A9D6Z249_9BACT</name>